<organism evidence="3">
    <name type="scientific">Leptosphaeria maculans (strain JN3 / isolate v23.1.3 / race Av1-4-5-6-7-8)</name>
    <name type="common">Blackleg fungus</name>
    <name type="synonym">Phoma lingam</name>
    <dbReference type="NCBI Taxonomy" id="985895"/>
    <lineage>
        <taxon>Eukaryota</taxon>
        <taxon>Fungi</taxon>
        <taxon>Dikarya</taxon>
        <taxon>Ascomycota</taxon>
        <taxon>Pezizomycotina</taxon>
        <taxon>Dothideomycetes</taxon>
        <taxon>Pleosporomycetidae</taxon>
        <taxon>Pleosporales</taxon>
        <taxon>Pleosporineae</taxon>
        <taxon>Leptosphaeriaceae</taxon>
        <taxon>Plenodomus</taxon>
        <taxon>Plenodomus lingam/Leptosphaeria maculans species complex</taxon>
    </lineage>
</organism>
<dbReference type="PANTHER" id="PTHR43611">
    <property type="entry name" value="ALPHA-D-GLUCOSE 1-PHOSPHATE PHOSPHATASE"/>
    <property type="match status" value="1"/>
</dbReference>
<evidence type="ECO:0000313" key="2">
    <source>
        <dbReference type="EMBL" id="CBX95746.1"/>
    </source>
</evidence>
<dbReference type="NCBIfam" id="TIGR01509">
    <property type="entry name" value="HAD-SF-IA-v3"/>
    <property type="match status" value="1"/>
</dbReference>
<dbReference type="OrthoDB" id="2012566at2759"/>
<dbReference type="Gene3D" id="1.50.10.20">
    <property type="match status" value="1"/>
</dbReference>
<dbReference type="GO" id="GO:0016791">
    <property type="term" value="F:phosphatase activity"/>
    <property type="evidence" value="ECO:0007669"/>
    <property type="project" value="UniProtKB-ARBA"/>
</dbReference>
<dbReference type="InterPro" id="IPR023214">
    <property type="entry name" value="HAD_sf"/>
</dbReference>
<gene>
    <name evidence="2" type="ORF">LEMA_P028980.1</name>
</gene>
<dbReference type="PANTHER" id="PTHR43611:SF3">
    <property type="entry name" value="FLAVIN MONONUCLEOTIDE HYDROLASE 1, CHLOROPLATIC"/>
    <property type="match status" value="1"/>
</dbReference>
<dbReference type="InParanoid" id="E4ZVX0"/>
<name>E4ZVX0_LEPMJ</name>
<dbReference type="eggNOG" id="ENOG502QTXV">
    <property type="taxonomic scope" value="Eukaryota"/>
</dbReference>
<dbReference type="InterPro" id="IPR036412">
    <property type="entry name" value="HAD-like_sf"/>
</dbReference>
<dbReference type="Gene3D" id="1.10.150.240">
    <property type="entry name" value="Putative phosphatase, domain 2"/>
    <property type="match status" value="1"/>
</dbReference>
<dbReference type="Gene3D" id="3.40.50.1000">
    <property type="entry name" value="HAD superfamily/HAD-like"/>
    <property type="match status" value="1"/>
</dbReference>
<evidence type="ECO:0000256" key="1">
    <source>
        <dbReference type="SAM" id="MobiDB-lite"/>
    </source>
</evidence>
<protein>
    <recommendedName>
        <fullName evidence="4">HAD-like protein</fullName>
    </recommendedName>
</protein>
<dbReference type="HOGENOM" id="CLU_019989_1_0_1"/>
<dbReference type="Proteomes" id="UP000002668">
    <property type="component" value="Genome"/>
</dbReference>
<dbReference type="STRING" id="985895.E4ZVX0"/>
<dbReference type="SUPFAM" id="SSF48239">
    <property type="entry name" value="Terpenoid cyclases/Protein prenyltransferases"/>
    <property type="match status" value="1"/>
</dbReference>
<feature type="region of interest" description="Disordered" evidence="1">
    <location>
        <begin position="1"/>
        <end position="28"/>
    </location>
</feature>
<dbReference type="RefSeq" id="XP_003839225.1">
    <property type="nucleotide sequence ID" value="XM_003839177.1"/>
</dbReference>
<dbReference type="SUPFAM" id="SSF56784">
    <property type="entry name" value="HAD-like"/>
    <property type="match status" value="1"/>
</dbReference>
<sequence length="522" mass="58290">MSSLHSHSSLETVSSAGNSTSSADKNDGTMSRNRTLILDLGDVLFHWSARFIKAVAPSTLHSIILSPTWAELECGRITEDEAVELIGDELSLSPNSIHEALAQGRQTLRVDHELVEQLNAIKTEMGGILKVYAMTNISRDDFVLLKKTLSNWSLFDRVFTSFEAGIIKPDLDYYKHVLSQIHLTDPSSAIFVDDKVANVNAARFFGVRAIVFESPAILLRQLRNQLFDPVARARQYMKINAHNHISQIEDGPEFRDAFSQFLIYTVLRDSSIISLSPPDTSVTDIKAKISKAQCEARTWNYFVGDPIGTTETFPDDSDDTAYALLAFSPPAHSANVILDRFLANRHSRDGLVQTYFCEKRPRVCPVVMANVIRAFYHYGRGADVQAELQYVRSMLVNRGYVDGSLEYYSAEPFLYFVSCLIEANPGAPEVQALRVPLVAALRERVGRREDSFATAARVLACQVMGVWADSDVGYLKELQDVDGGWETGWVCRYGRSRKRIGNRGVVTAFAIKALEETSRRLS</sequence>
<evidence type="ECO:0000313" key="3">
    <source>
        <dbReference type="Proteomes" id="UP000002668"/>
    </source>
</evidence>
<dbReference type="OMA" id="FYHYNRG"/>
<reference evidence="3" key="1">
    <citation type="journal article" date="2011" name="Nat. Commun.">
        <title>Effector diversification within compartments of the Leptosphaeria maculans genome affected by Repeat-Induced Point mutations.</title>
        <authorList>
            <person name="Rouxel T."/>
            <person name="Grandaubert J."/>
            <person name="Hane J.K."/>
            <person name="Hoede C."/>
            <person name="van de Wouw A.P."/>
            <person name="Couloux A."/>
            <person name="Dominguez V."/>
            <person name="Anthouard V."/>
            <person name="Bally P."/>
            <person name="Bourras S."/>
            <person name="Cozijnsen A.J."/>
            <person name="Ciuffetti L.M."/>
            <person name="Degrave A."/>
            <person name="Dilmaghani A."/>
            <person name="Duret L."/>
            <person name="Fudal I."/>
            <person name="Goodwin S.B."/>
            <person name="Gout L."/>
            <person name="Glaser N."/>
            <person name="Linglin J."/>
            <person name="Kema G.H.J."/>
            <person name="Lapalu N."/>
            <person name="Lawrence C.B."/>
            <person name="May K."/>
            <person name="Meyer M."/>
            <person name="Ollivier B."/>
            <person name="Poulain J."/>
            <person name="Schoch C.L."/>
            <person name="Simon A."/>
            <person name="Spatafora J.W."/>
            <person name="Stachowiak A."/>
            <person name="Turgeon B.G."/>
            <person name="Tyler B.M."/>
            <person name="Vincent D."/>
            <person name="Weissenbach J."/>
            <person name="Amselem J."/>
            <person name="Quesneville H."/>
            <person name="Oliver R.P."/>
            <person name="Wincker P."/>
            <person name="Balesdent M.-H."/>
            <person name="Howlett B.J."/>
        </authorList>
    </citation>
    <scope>NUCLEOTIDE SEQUENCE [LARGE SCALE GENOMIC DNA]</scope>
    <source>
        <strain evidence="3">JN3 / isolate v23.1.3 / race Av1-4-5-6-7-8</strain>
    </source>
</reference>
<proteinExistence type="predicted"/>
<dbReference type="AlphaFoldDB" id="E4ZVX0"/>
<accession>E4ZVX0</accession>
<dbReference type="InterPro" id="IPR006439">
    <property type="entry name" value="HAD-SF_hydro_IA"/>
</dbReference>
<dbReference type="VEuPathDB" id="FungiDB:LEMA_P028980.1"/>
<dbReference type="EMBL" id="FP929127">
    <property type="protein sequence ID" value="CBX95746.1"/>
    <property type="molecule type" value="Genomic_DNA"/>
</dbReference>
<dbReference type="InterPro" id="IPR008930">
    <property type="entry name" value="Terpenoid_cyclase/PrenylTrfase"/>
</dbReference>
<dbReference type="GeneID" id="13288632"/>
<dbReference type="InterPro" id="IPR023198">
    <property type="entry name" value="PGP-like_dom2"/>
</dbReference>
<keyword evidence="3" id="KW-1185">Reference proteome</keyword>
<evidence type="ECO:0008006" key="4">
    <source>
        <dbReference type="Google" id="ProtNLM"/>
    </source>
</evidence>